<comment type="function">
    <text evidence="6">Involved in the gluconeogenesis. Catalyzes stereospecifically the conversion of dihydroxyacetone phosphate (DHAP) to D-glyceraldehyde-3-phosphate (G3P).</text>
</comment>
<dbReference type="InterPro" id="IPR000652">
    <property type="entry name" value="Triosephosphate_isomerase"/>
</dbReference>
<evidence type="ECO:0000256" key="6">
    <source>
        <dbReference type="HAMAP-Rule" id="MF_00147"/>
    </source>
</evidence>
<keyword evidence="3 6" id="KW-0963">Cytoplasm</keyword>
<dbReference type="UniPathway" id="UPA00138"/>
<dbReference type="GO" id="GO:0019563">
    <property type="term" value="P:glycerol catabolic process"/>
    <property type="evidence" value="ECO:0007669"/>
    <property type="project" value="TreeGrafter"/>
</dbReference>
<sequence length="485" mass="54341">MKYNDSAVRTPMVIGNWKMNLDHRQAGQWLLEYSGSGQNWARRMEESGTVVNRVEIGVLPSFTSLLAIRDMARKTDLNGELSFGAQNVSELDAGAYTGDISAQMLAALDCRYVLLGHSEQRRYHPEDDERIDRKMRVVLDSGMTPIVCIGETKLGRDDGIGIDYALNQLVSAVRLLSPADMSKVIVAYEPVWSIGTGTPPDPTVIESALADIRDFINATFGADVAAKVRILYGGSVNPNNAAQIIRRYGVDGFLVGGASLDPTKFAKICHRVAESSVVRLRRTAHTIYRPGKRTVEEFTDSTLQEPYQFVASKVAQNHADTMAWRAALALAAYRTVGFQWLEEQAAIELEDAADASGNTFVGYDDADVLRDMIWSNRLRVIESMMKLIDERRIRGVFSIRQWLIECDDALDPDRRHELLAEEFANVACMRAYSEIGHGADFEGFRKPFVAGYLLSDVDTQNRMWRLRGIDRKLHRPWKDGRLGLK</sequence>
<dbReference type="GO" id="GO:0006096">
    <property type="term" value="P:glycolytic process"/>
    <property type="evidence" value="ECO:0007669"/>
    <property type="project" value="UniProtKB-UniRule"/>
</dbReference>
<dbReference type="CDD" id="cd00311">
    <property type="entry name" value="TIM"/>
    <property type="match status" value="1"/>
</dbReference>
<comment type="similarity">
    <text evidence="1 6">Belongs to the triosephosphate isomerase family.</text>
</comment>
<organism evidence="7 8">
    <name type="scientific">Bifidobacterium vansinderenii</name>
    <dbReference type="NCBI Taxonomy" id="1984871"/>
    <lineage>
        <taxon>Bacteria</taxon>
        <taxon>Bacillati</taxon>
        <taxon>Actinomycetota</taxon>
        <taxon>Actinomycetes</taxon>
        <taxon>Bifidobacteriales</taxon>
        <taxon>Bifidobacteriaceae</taxon>
        <taxon>Bifidobacterium</taxon>
    </lineage>
</organism>
<dbReference type="Pfam" id="PF00121">
    <property type="entry name" value="TIM"/>
    <property type="match status" value="1"/>
</dbReference>
<evidence type="ECO:0000256" key="5">
    <source>
        <dbReference type="ARBA" id="ARBA00023235"/>
    </source>
</evidence>
<dbReference type="HAMAP" id="MF_00147_B">
    <property type="entry name" value="TIM_B"/>
    <property type="match status" value="1"/>
</dbReference>
<dbReference type="OrthoDB" id="9809429at2"/>
<reference evidence="7 8" key="1">
    <citation type="submission" date="2017-05" db="EMBL/GenBank/DDBJ databases">
        <title>Bifidobacterium vansinderenii sp. nov.</title>
        <authorList>
            <person name="Lugli G.A."/>
            <person name="Duranti S."/>
            <person name="Mangifesta M."/>
        </authorList>
    </citation>
    <scope>NUCLEOTIDE SEQUENCE [LARGE SCALE GENOMIC DNA]</scope>
    <source>
        <strain evidence="7 8">Tam10B</strain>
    </source>
</reference>
<dbReference type="GO" id="GO:0004807">
    <property type="term" value="F:triose-phosphate isomerase activity"/>
    <property type="evidence" value="ECO:0007669"/>
    <property type="project" value="UniProtKB-UniRule"/>
</dbReference>
<keyword evidence="4 6" id="KW-0324">Glycolysis</keyword>
<evidence type="ECO:0000313" key="7">
    <source>
        <dbReference type="EMBL" id="OXN01541.1"/>
    </source>
</evidence>
<comment type="pathway">
    <text evidence="6">Carbohydrate biosynthesis; gluconeogenesis.</text>
</comment>
<dbReference type="PROSITE" id="PS51440">
    <property type="entry name" value="TIM_2"/>
    <property type="match status" value="1"/>
</dbReference>
<dbReference type="InterPro" id="IPR022896">
    <property type="entry name" value="TrioseP_Isoase_bac/euk"/>
</dbReference>
<comment type="pathway">
    <text evidence="6">Carbohydrate degradation; glycolysis; D-glyceraldehyde 3-phosphate from glycerone phosphate: step 1/1.</text>
</comment>
<dbReference type="InterPro" id="IPR035990">
    <property type="entry name" value="TIM_sf"/>
</dbReference>
<feature type="binding site" evidence="6">
    <location>
        <begin position="16"/>
        <end position="18"/>
    </location>
    <ligand>
        <name>substrate</name>
    </ligand>
</feature>
<evidence type="ECO:0000256" key="3">
    <source>
        <dbReference type="ARBA" id="ARBA00022490"/>
    </source>
</evidence>
<dbReference type="RefSeq" id="WP_093959401.1">
    <property type="nucleotide sequence ID" value="NZ_NEWD01000003.1"/>
</dbReference>
<dbReference type="PROSITE" id="PS00171">
    <property type="entry name" value="TIM_1"/>
    <property type="match status" value="1"/>
</dbReference>
<gene>
    <name evidence="6" type="primary">tpiA</name>
    <name evidence="7" type="ORF">Tam10B_0176</name>
</gene>
<feature type="binding site" evidence="6">
    <location>
        <begin position="256"/>
        <end position="257"/>
    </location>
    <ligand>
        <name>substrate</name>
    </ligand>
</feature>
<dbReference type="GO" id="GO:0005829">
    <property type="term" value="C:cytosol"/>
    <property type="evidence" value="ECO:0007669"/>
    <property type="project" value="TreeGrafter"/>
</dbReference>
<dbReference type="EC" id="5.3.1.1" evidence="6"/>
<feature type="active site" description="Proton acceptor" evidence="6">
    <location>
        <position position="189"/>
    </location>
</feature>
<protein>
    <recommendedName>
        <fullName evidence="6">Triosephosphate isomerase</fullName>
        <shortName evidence="6">TIM</shortName>
        <shortName evidence="6">TPI</shortName>
        <ecNumber evidence="6">5.3.1.1</ecNumber>
    </recommendedName>
    <alternativeName>
        <fullName evidence="6">Triose-phosphate isomerase</fullName>
    </alternativeName>
</protein>
<dbReference type="GO" id="GO:0046166">
    <property type="term" value="P:glyceraldehyde-3-phosphate biosynthetic process"/>
    <property type="evidence" value="ECO:0007669"/>
    <property type="project" value="TreeGrafter"/>
</dbReference>
<dbReference type="AlphaFoldDB" id="A0A229W122"/>
<feature type="active site" description="Electrophile" evidence="6">
    <location>
        <position position="117"/>
    </location>
</feature>
<dbReference type="UniPathway" id="UPA00109">
    <property type="reaction ID" value="UER00189"/>
</dbReference>
<dbReference type="Proteomes" id="UP000215433">
    <property type="component" value="Unassembled WGS sequence"/>
</dbReference>
<keyword evidence="5 6" id="KW-0413">Isomerase</keyword>
<accession>A0A229W122</accession>
<keyword evidence="8" id="KW-1185">Reference proteome</keyword>
<dbReference type="Gene3D" id="3.20.20.70">
    <property type="entry name" value="Aldolase class I"/>
    <property type="match status" value="1"/>
</dbReference>
<feature type="binding site" evidence="6">
    <location>
        <position position="235"/>
    </location>
    <ligand>
        <name>substrate</name>
    </ligand>
</feature>
<comment type="caution">
    <text evidence="7">The sequence shown here is derived from an EMBL/GenBank/DDBJ whole genome shotgun (WGS) entry which is preliminary data.</text>
</comment>
<feature type="binding site" evidence="6">
    <location>
        <position position="195"/>
    </location>
    <ligand>
        <name>substrate</name>
    </ligand>
</feature>
<dbReference type="GO" id="GO:0006094">
    <property type="term" value="P:gluconeogenesis"/>
    <property type="evidence" value="ECO:0007669"/>
    <property type="project" value="UniProtKB-UniRule"/>
</dbReference>
<evidence type="ECO:0000313" key="8">
    <source>
        <dbReference type="Proteomes" id="UP000215433"/>
    </source>
</evidence>
<comment type="subunit">
    <text evidence="6">Homodimer.</text>
</comment>
<name>A0A229W122_9BIFI</name>
<dbReference type="EMBL" id="NEWD01000003">
    <property type="protein sequence ID" value="OXN01541.1"/>
    <property type="molecule type" value="Genomic_DNA"/>
</dbReference>
<dbReference type="SUPFAM" id="SSF51351">
    <property type="entry name" value="Triosephosphate isomerase (TIM)"/>
    <property type="match status" value="1"/>
</dbReference>
<dbReference type="PANTHER" id="PTHR21139:SF42">
    <property type="entry name" value="TRIOSEPHOSPHATE ISOMERASE"/>
    <property type="match status" value="1"/>
</dbReference>
<dbReference type="NCBIfam" id="TIGR00419">
    <property type="entry name" value="tim"/>
    <property type="match status" value="1"/>
</dbReference>
<dbReference type="PANTHER" id="PTHR21139">
    <property type="entry name" value="TRIOSEPHOSPHATE ISOMERASE"/>
    <property type="match status" value="1"/>
</dbReference>
<comment type="subcellular location">
    <subcellularLocation>
        <location evidence="6">Cytoplasm</location>
    </subcellularLocation>
</comment>
<dbReference type="InterPro" id="IPR020861">
    <property type="entry name" value="Triosephosphate_isomerase_AS"/>
</dbReference>
<dbReference type="InterPro" id="IPR013785">
    <property type="entry name" value="Aldolase_TIM"/>
</dbReference>
<proteinExistence type="inferred from homology"/>
<evidence type="ECO:0000256" key="1">
    <source>
        <dbReference type="ARBA" id="ARBA00007422"/>
    </source>
</evidence>
<comment type="catalytic activity">
    <reaction evidence="6">
        <text>D-glyceraldehyde 3-phosphate = dihydroxyacetone phosphate</text>
        <dbReference type="Rhea" id="RHEA:18585"/>
        <dbReference type="ChEBI" id="CHEBI:57642"/>
        <dbReference type="ChEBI" id="CHEBI:59776"/>
        <dbReference type="EC" id="5.3.1.1"/>
    </reaction>
</comment>
<keyword evidence="2 6" id="KW-0312">Gluconeogenesis</keyword>
<evidence type="ECO:0000256" key="4">
    <source>
        <dbReference type="ARBA" id="ARBA00023152"/>
    </source>
</evidence>
<evidence type="ECO:0000256" key="2">
    <source>
        <dbReference type="ARBA" id="ARBA00022432"/>
    </source>
</evidence>